<comment type="subcellular location">
    <subcellularLocation>
        <location evidence="1">Membrane</location>
        <topology evidence="1">Single-pass membrane protein</topology>
    </subcellularLocation>
</comment>
<keyword evidence="2" id="KW-0812">Transmembrane</keyword>
<dbReference type="Proteomes" id="UP000293331">
    <property type="component" value="Unassembled WGS sequence"/>
</dbReference>
<dbReference type="AlphaFoldDB" id="A0A4Q5LQ82"/>
<proteinExistence type="predicted"/>
<dbReference type="OrthoDB" id="9813479at2"/>
<dbReference type="Gene3D" id="3.30.479.30">
    <property type="entry name" value="Band 7 domain"/>
    <property type="match status" value="1"/>
</dbReference>
<keyword evidence="2" id="KW-0472">Membrane</keyword>
<evidence type="ECO:0000313" key="4">
    <source>
        <dbReference type="EMBL" id="RYU91601.1"/>
    </source>
</evidence>
<dbReference type="EMBL" id="SEWG01000002">
    <property type="protein sequence ID" value="RYU91601.1"/>
    <property type="molecule type" value="Genomic_DNA"/>
</dbReference>
<accession>A0A4Q5LQ82</accession>
<keyword evidence="5" id="KW-1185">Reference proteome</keyword>
<sequence>MQTEKVTTAPSGYLAFILVLVLIGAAAAAFYWQQPVVGAIICVVNFVFILPGLAIVNPNESKVLTLFGKYQGTVKQDGFFWVNPFTVKKKVSLKAYNLNGQQLKVNDSVGNPIEIAAVIVWQIKDTAKAVFAVENYLQYVNIQSEAAVRHLANSFPYDHIEDENASITLRGGSEQVGILLVQELNERLERAGIEVLEARISHLAYAPEIAHAMLQRQQASAIISARRLIVEGAVGMVEMALQKMEEKNIIELDEERKAAMVSNLLVVLCGDKSVSPIVNTGTLYH</sequence>
<name>A0A4Q5LQ82_9SPHI</name>
<feature type="transmembrane region" description="Helical" evidence="2">
    <location>
        <begin position="12"/>
        <end position="32"/>
    </location>
</feature>
<dbReference type="RefSeq" id="WP_129875858.1">
    <property type="nucleotide sequence ID" value="NZ_SEWG01000002.1"/>
</dbReference>
<organism evidence="4 5">
    <name type="scientific">Mucilaginibacter terrigena</name>
    <dbReference type="NCBI Taxonomy" id="2492395"/>
    <lineage>
        <taxon>Bacteria</taxon>
        <taxon>Pseudomonadati</taxon>
        <taxon>Bacteroidota</taxon>
        <taxon>Sphingobacteriia</taxon>
        <taxon>Sphingobacteriales</taxon>
        <taxon>Sphingobacteriaceae</taxon>
        <taxon>Mucilaginibacter</taxon>
    </lineage>
</organism>
<dbReference type="CDD" id="cd03402">
    <property type="entry name" value="SPFH_like_u2"/>
    <property type="match status" value="1"/>
</dbReference>
<evidence type="ECO:0000256" key="2">
    <source>
        <dbReference type="SAM" id="Phobius"/>
    </source>
</evidence>
<dbReference type="SMART" id="SM00244">
    <property type="entry name" value="PHB"/>
    <property type="match status" value="1"/>
</dbReference>
<dbReference type="PANTHER" id="PTHR43446">
    <property type="entry name" value="MEMBRANE PROTEIN-RELATED"/>
    <property type="match status" value="1"/>
</dbReference>
<feature type="domain" description="Band 7" evidence="3">
    <location>
        <begin position="51"/>
        <end position="217"/>
    </location>
</feature>
<dbReference type="Pfam" id="PF01145">
    <property type="entry name" value="Band_7"/>
    <property type="match status" value="1"/>
</dbReference>
<dbReference type="SUPFAM" id="SSF117892">
    <property type="entry name" value="Band 7/SPFH domain"/>
    <property type="match status" value="1"/>
</dbReference>
<comment type="caution">
    <text evidence="4">The sequence shown here is derived from an EMBL/GenBank/DDBJ whole genome shotgun (WGS) entry which is preliminary data.</text>
</comment>
<protein>
    <submittedName>
        <fullName evidence="4">SPFH domain-containing protein</fullName>
    </submittedName>
</protein>
<feature type="transmembrane region" description="Helical" evidence="2">
    <location>
        <begin position="38"/>
        <end position="56"/>
    </location>
</feature>
<reference evidence="4 5" key="1">
    <citation type="submission" date="2019-02" db="EMBL/GenBank/DDBJ databases">
        <title>Bacterial novel species Mucilaginibacter sp. 17JY9-4 isolated from soil.</title>
        <authorList>
            <person name="Jung H.-Y."/>
        </authorList>
    </citation>
    <scope>NUCLEOTIDE SEQUENCE [LARGE SCALE GENOMIC DNA]</scope>
    <source>
        <strain evidence="4 5">17JY9-4</strain>
    </source>
</reference>
<dbReference type="InterPro" id="IPR001107">
    <property type="entry name" value="Band_7"/>
</dbReference>
<evidence type="ECO:0000313" key="5">
    <source>
        <dbReference type="Proteomes" id="UP000293331"/>
    </source>
</evidence>
<keyword evidence="2" id="KW-1133">Transmembrane helix</keyword>
<dbReference type="InterPro" id="IPR036013">
    <property type="entry name" value="Band_7/SPFH_dom_sf"/>
</dbReference>
<gene>
    <name evidence="4" type="ORF">EWM62_06580</name>
</gene>
<evidence type="ECO:0000256" key="1">
    <source>
        <dbReference type="ARBA" id="ARBA00004167"/>
    </source>
</evidence>
<evidence type="ECO:0000259" key="3">
    <source>
        <dbReference type="SMART" id="SM00244"/>
    </source>
</evidence>
<dbReference type="PANTHER" id="PTHR43446:SF1">
    <property type="entry name" value="BAND 7 DOMAIN-CONTAINING PROTEIN"/>
    <property type="match status" value="1"/>
</dbReference>
<dbReference type="GO" id="GO:0016020">
    <property type="term" value="C:membrane"/>
    <property type="evidence" value="ECO:0007669"/>
    <property type="project" value="UniProtKB-SubCell"/>
</dbReference>